<evidence type="ECO:0000256" key="2">
    <source>
        <dbReference type="ARBA" id="ARBA00023125"/>
    </source>
</evidence>
<evidence type="ECO:0000256" key="5">
    <source>
        <dbReference type="ARBA" id="ARBA00034808"/>
    </source>
</evidence>
<proteinExistence type="inferred from homology"/>
<dbReference type="PANTHER" id="PTHR13710:SF105">
    <property type="entry name" value="ATP-DEPENDENT DNA HELICASE Q1"/>
    <property type="match status" value="1"/>
</dbReference>
<gene>
    <name evidence="7" type="ORF">FocTR4_00012020</name>
</gene>
<accession>A0A5C6SEX0</accession>
<evidence type="ECO:0000313" key="8">
    <source>
        <dbReference type="Proteomes" id="UP000321331"/>
    </source>
</evidence>
<evidence type="ECO:0000313" key="7">
    <source>
        <dbReference type="EMBL" id="TXB96986.1"/>
    </source>
</evidence>
<dbReference type="GO" id="GO:0003677">
    <property type="term" value="F:DNA binding"/>
    <property type="evidence" value="ECO:0007669"/>
    <property type="project" value="UniProtKB-KW"/>
</dbReference>
<feature type="non-terminal residue" evidence="7">
    <location>
        <position position="1"/>
    </location>
</feature>
<dbReference type="PANTHER" id="PTHR13710">
    <property type="entry name" value="DNA HELICASE RECQ FAMILY MEMBER"/>
    <property type="match status" value="1"/>
</dbReference>
<dbReference type="EC" id="5.6.2.4" evidence="5"/>
<dbReference type="EMBL" id="VMNF01000014">
    <property type="protein sequence ID" value="TXB96986.1"/>
    <property type="molecule type" value="Genomic_DNA"/>
</dbReference>
<dbReference type="SMART" id="SM00490">
    <property type="entry name" value="HELICc"/>
    <property type="match status" value="1"/>
</dbReference>
<dbReference type="AlphaFoldDB" id="A0A5C6SEX0"/>
<keyword evidence="2" id="KW-0238">DNA-binding</keyword>
<dbReference type="SUPFAM" id="SSF52540">
    <property type="entry name" value="P-loop containing nucleoside triphosphate hydrolases"/>
    <property type="match status" value="1"/>
</dbReference>
<dbReference type="GO" id="GO:0009378">
    <property type="term" value="F:four-way junction helicase activity"/>
    <property type="evidence" value="ECO:0007669"/>
    <property type="project" value="TreeGrafter"/>
</dbReference>
<name>A0A5C6SEX0_FUSOC</name>
<comment type="catalytic activity">
    <reaction evidence="4">
        <text>Couples ATP hydrolysis with the unwinding of duplex DNA by translocating in the 3'-5' direction.</text>
        <dbReference type="EC" id="5.6.2.4"/>
    </reaction>
</comment>
<reference evidence="7 8" key="1">
    <citation type="submission" date="2019-07" db="EMBL/GenBank/DDBJ databases">
        <title>The First High-Quality Draft Genome Sequence of the Causal Agent of the Current Panama Disease Epidemic.</title>
        <authorList>
            <person name="Warmington R.J."/>
            <person name="Kay W."/>
            <person name="Jeffries A."/>
            <person name="Bebber D."/>
            <person name="Moore K."/>
            <person name="Studholme D.J."/>
        </authorList>
    </citation>
    <scope>NUCLEOTIDE SEQUENCE [LARGE SCALE GENOMIC DNA]</scope>
    <source>
        <strain evidence="7 8">TR4</strain>
    </source>
</reference>
<evidence type="ECO:0000259" key="6">
    <source>
        <dbReference type="PROSITE" id="PS51194"/>
    </source>
</evidence>
<dbReference type="PROSITE" id="PS51194">
    <property type="entry name" value="HELICASE_CTER"/>
    <property type="match status" value="1"/>
</dbReference>
<dbReference type="InterPro" id="IPR027417">
    <property type="entry name" value="P-loop_NTPase"/>
</dbReference>
<dbReference type="Pfam" id="PF00271">
    <property type="entry name" value="Helicase_C"/>
    <property type="match status" value="1"/>
</dbReference>
<evidence type="ECO:0000256" key="3">
    <source>
        <dbReference type="ARBA" id="ARBA00023235"/>
    </source>
</evidence>
<keyword evidence="3" id="KW-0413">Isomerase</keyword>
<protein>
    <recommendedName>
        <fullName evidence="5">DNA 3'-5' helicase</fullName>
        <ecNumber evidence="5">5.6.2.4</ecNumber>
    </recommendedName>
</protein>
<sequence length="215" mass="23862">ILRRFALDHELGRPYEDNPRFRSRRREAVEAIMTNESPVIAIMGTGTGNSFCFMLCAANCLVDLLCETLNTRDGKAEKLKFWMGGTRREQYGDGRVIVTTNALGFGIDVPDIQAVVQVGMPYRMADYAKQSGRAGRDGQRSEAIVIRLDTQGSSRMPPPLISEHAATDSYNSSDVCRHVLLDSVMDGRNDRESFEDQEELFDVSQCRMGEGGQGG</sequence>
<dbReference type="Gene3D" id="3.40.50.300">
    <property type="entry name" value="P-loop containing nucleotide triphosphate hydrolases"/>
    <property type="match status" value="2"/>
</dbReference>
<comment type="similarity">
    <text evidence="1">Belongs to the helicase family. RecQ subfamily.</text>
</comment>
<dbReference type="InterPro" id="IPR001650">
    <property type="entry name" value="Helicase_C-like"/>
</dbReference>
<evidence type="ECO:0000256" key="4">
    <source>
        <dbReference type="ARBA" id="ARBA00034617"/>
    </source>
</evidence>
<dbReference type="GO" id="GO:0000724">
    <property type="term" value="P:double-strand break repair via homologous recombination"/>
    <property type="evidence" value="ECO:0007669"/>
    <property type="project" value="TreeGrafter"/>
</dbReference>
<dbReference type="GO" id="GO:0043138">
    <property type="term" value="F:3'-5' DNA helicase activity"/>
    <property type="evidence" value="ECO:0007669"/>
    <property type="project" value="UniProtKB-EC"/>
</dbReference>
<dbReference type="GO" id="GO:0005737">
    <property type="term" value="C:cytoplasm"/>
    <property type="evidence" value="ECO:0007669"/>
    <property type="project" value="TreeGrafter"/>
</dbReference>
<feature type="domain" description="Helicase C-terminal" evidence="6">
    <location>
        <begin position="28"/>
        <end position="176"/>
    </location>
</feature>
<evidence type="ECO:0000256" key="1">
    <source>
        <dbReference type="ARBA" id="ARBA00005446"/>
    </source>
</evidence>
<dbReference type="GO" id="GO:0005694">
    <property type="term" value="C:chromosome"/>
    <property type="evidence" value="ECO:0007669"/>
    <property type="project" value="TreeGrafter"/>
</dbReference>
<organism evidence="7 8">
    <name type="scientific">Fusarium oxysporum f. sp. cubense</name>
    <dbReference type="NCBI Taxonomy" id="61366"/>
    <lineage>
        <taxon>Eukaryota</taxon>
        <taxon>Fungi</taxon>
        <taxon>Dikarya</taxon>
        <taxon>Ascomycota</taxon>
        <taxon>Pezizomycotina</taxon>
        <taxon>Sordariomycetes</taxon>
        <taxon>Hypocreomycetidae</taxon>
        <taxon>Hypocreales</taxon>
        <taxon>Nectriaceae</taxon>
        <taxon>Fusarium</taxon>
        <taxon>Fusarium oxysporum species complex</taxon>
    </lineage>
</organism>
<comment type="caution">
    <text evidence="7">The sequence shown here is derived from an EMBL/GenBank/DDBJ whole genome shotgun (WGS) entry which is preliminary data.</text>
</comment>
<dbReference type="Proteomes" id="UP000321331">
    <property type="component" value="Unassembled WGS sequence"/>
</dbReference>